<dbReference type="PANTHER" id="PTHR11748">
    <property type="entry name" value="D-LACTATE DEHYDROGENASE"/>
    <property type="match status" value="1"/>
</dbReference>
<protein>
    <submittedName>
        <fullName evidence="5">FAD-binding protein</fullName>
    </submittedName>
</protein>
<keyword evidence="2" id="KW-0285">Flavoprotein</keyword>
<feature type="non-terminal residue" evidence="5">
    <location>
        <position position="1"/>
    </location>
</feature>
<feature type="domain" description="FAD-binding PCMH-type" evidence="4">
    <location>
        <begin position="1"/>
        <end position="150"/>
    </location>
</feature>
<dbReference type="PROSITE" id="PS51387">
    <property type="entry name" value="FAD_PCMH"/>
    <property type="match status" value="1"/>
</dbReference>
<dbReference type="GO" id="GO:1903457">
    <property type="term" value="P:lactate catabolic process"/>
    <property type="evidence" value="ECO:0007669"/>
    <property type="project" value="TreeGrafter"/>
</dbReference>
<dbReference type="Proteomes" id="UP000461948">
    <property type="component" value="Unassembled WGS sequence"/>
</dbReference>
<dbReference type="Pfam" id="PF01565">
    <property type="entry name" value="FAD_binding_4"/>
    <property type="match status" value="1"/>
</dbReference>
<reference evidence="5 6" key="1">
    <citation type="submission" date="2019-11" db="EMBL/GenBank/DDBJ databases">
        <title>Draft Genome Sequence of Plant Growth-Promoting Rhizosphere-Associated Bacteria.</title>
        <authorList>
            <person name="Vasilyev I.Y."/>
            <person name="Radchenko V."/>
            <person name="Ilnitskaya E.V."/>
        </authorList>
    </citation>
    <scope>NUCLEOTIDE SEQUENCE [LARGE SCALE GENOMIC DNA]</scope>
    <source>
        <strain evidence="5 6">VRA_MhP_f</strain>
    </source>
</reference>
<name>A0A7X2MSQ7_ENTAG</name>
<evidence type="ECO:0000313" key="6">
    <source>
        <dbReference type="Proteomes" id="UP000461948"/>
    </source>
</evidence>
<organism evidence="5 6">
    <name type="scientific">Enterobacter agglomerans</name>
    <name type="common">Erwinia herbicola</name>
    <name type="synonym">Pantoea agglomerans</name>
    <dbReference type="NCBI Taxonomy" id="549"/>
    <lineage>
        <taxon>Bacteria</taxon>
        <taxon>Pseudomonadati</taxon>
        <taxon>Pseudomonadota</taxon>
        <taxon>Gammaproteobacteria</taxon>
        <taxon>Enterobacterales</taxon>
        <taxon>Erwiniaceae</taxon>
        <taxon>Pantoea</taxon>
        <taxon>Pantoea agglomerans group</taxon>
    </lineage>
</organism>
<dbReference type="InterPro" id="IPR004113">
    <property type="entry name" value="FAD-bd_oxidored_4_C"/>
</dbReference>
<comment type="cofactor">
    <cofactor evidence="1">
        <name>FAD</name>
        <dbReference type="ChEBI" id="CHEBI:57692"/>
    </cofactor>
</comment>
<dbReference type="GO" id="GO:0004458">
    <property type="term" value="F:D-lactate dehydrogenase (cytochrome) activity"/>
    <property type="evidence" value="ECO:0007669"/>
    <property type="project" value="TreeGrafter"/>
</dbReference>
<evidence type="ECO:0000313" key="5">
    <source>
        <dbReference type="EMBL" id="MSE18688.1"/>
    </source>
</evidence>
<dbReference type="InterPro" id="IPR016166">
    <property type="entry name" value="FAD-bd_PCMH"/>
</dbReference>
<evidence type="ECO:0000256" key="1">
    <source>
        <dbReference type="ARBA" id="ARBA00001974"/>
    </source>
</evidence>
<dbReference type="Gene3D" id="3.30.465.10">
    <property type="match status" value="1"/>
</dbReference>
<dbReference type="Pfam" id="PF02913">
    <property type="entry name" value="FAD-oxidase_C"/>
    <property type="match status" value="1"/>
</dbReference>
<dbReference type="SUPFAM" id="SSF56176">
    <property type="entry name" value="FAD-binding/transporter-associated domain-like"/>
    <property type="match status" value="1"/>
</dbReference>
<dbReference type="InterPro" id="IPR006094">
    <property type="entry name" value="Oxid_FAD_bind_N"/>
</dbReference>
<dbReference type="PANTHER" id="PTHR11748:SF119">
    <property type="entry name" value="D-2-HYDROXYGLUTARATE DEHYDROGENASE"/>
    <property type="match status" value="1"/>
</dbReference>
<accession>A0A7X2MSQ7</accession>
<keyword evidence="2" id="KW-0274">FAD</keyword>
<gene>
    <name evidence="5" type="ORF">GKC49_27415</name>
</gene>
<comment type="caution">
    <text evidence="5">The sequence shown here is derived from an EMBL/GenBank/DDBJ whole genome shotgun (WGS) entry which is preliminary data.</text>
</comment>
<dbReference type="AlphaFoldDB" id="A0A7X2MSQ7"/>
<evidence type="ECO:0000259" key="4">
    <source>
        <dbReference type="PROSITE" id="PS51387"/>
    </source>
</evidence>
<sequence>NAWLKPFGFFFSPELSTSNRATLGGMINTDASGQGSLVYGKTSDHVLGLRAVLLGGDILDTRPMATALAETLAQTATPEGRLYQQVLTRCREHRALILEKFPKLNRFLTGYDLRHVFSDDMQTFDLTRLLCGAEGTLAFVTEARLDITPLPKVRRLVNIKYDSFDSALRNAPFMVEAQALSVETVDSKVLNLAREDIVWHSVRELIADVPDKEM</sequence>
<dbReference type="EMBL" id="WKLC01002009">
    <property type="protein sequence ID" value="MSE18688.1"/>
    <property type="molecule type" value="Genomic_DNA"/>
</dbReference>
<evidence type="ECO:0000256" key="3">
    <source>
        <dbReference type="ARBA" id="ARBA00023002"/>
    </source>
</evidence>
<proteinExistence type="predicted"/>
<dbReference type="GO" id="GO:0008720">
    <property type="term" value="F:D-lactate dehydrogenase (NAD+) activity"/>
    <property type="evidence" value="ECO:0007669"/>
    <property type="project" value="TreeGrafter"/>
</dbReference>
<keyword evidence="3" id="KW-0560">Oxidoreductase</keyword>
<dbReference type="InterPro" id="IPR036318">
    <property type="entry name" value="FAD-bd_PCMH-like_sf"/>
</dbReference>
<evidence type="ECO:0000256" key="2">
    <source>
        <dbReference type="ARBA" id="ARBA00022827"/>
    </source>
</evidence>
<dbReference type="GO" id="GO:0071949">
    <property type="term" value="F:FAD binding"/>
    <property type="evidence" value="ECO:0007669"/>
    <property type="project" value="InterPro"/>
</dbReference>
<feature type="non-terminal residue" evidence="5">
    <location>
        <position position="214"/>
    </location>
</feature>
<dbReference type="InterPro" id="IPR016169">
    <property type="entry name" value="FAD-bd_PCMH_sub2"/>
</dbReference>